<organism evidence="2 3">
    <name type="scientific">Paraphaeosphaeria sporulosa</name>
    <dbReference type="NCBI Taxonomy" id="1460663"/>
    <lineage>
        <taxon>Eukaryota</taxon>
        <taxon>Fungi</taxon>
        <taxon>Dikarya</taxon>
        <taxon>Ascomycota</taxon>
        <taxon>Pezizomycotina</taxon>
        <taxon>Dothideomycetes</taxon>
        <taxon>Pleosporomycetidae</taxon>
        <taxon>Pleosporales</taxon>
        <taxon>Massarineae</taxon>
        <taxon>Didymosphaeriaceae</taxon>
        <taxon>Paraphaeosphaeria</taxon>
    </lineage>
</organism>
<name>A0A177CWX3_9PLEO</name>
<dbReference type="GeneID" id="28765828"/>
<dbReference type="EMBL" id="KV441548">
    <property type="protein sequence ID" value="OAG11360.1"/>
    <property type="molecule type" value="Genomic_DNA"/>
</dbReference>
<evidence type="ECO:0000313" key="2">
    <source>
        <dbReference type="EMBL" id="OAG11360.1"/>
    </source>
</evidence>
<keyword evidence="3" id="KW-1185">Reference proteome</keyword>
<keyword evidence="1" id="KW-0472">Membrane</keyword>
<dbReference type="RefSeq" id="XP_018041725.1">
    <property type="nucleotide sequence ID" value="XM_018182342.1"/>
</dbReference>
<dbReference type="InParanoid" id="A0A177CWX3"/>
<dbReference type="Pfam" id="PF17237">
    <property type="entry name" value="Emr1"/>
    <property type="match status" value="1"/>
</dbReference>
<feature type="transmembrane region" description="Helical" evidence="1">
    <location>
        <begin position="58"/>
        <end position="76"/>
    </location>
</feature>
<dbReference type="GO" id="GO:0005739">
    <property type="term" value="C:mitochondrion"/>
    <property type="evidence" value="ECO:0007669"/>
    <property type="project" value="GOC"/>
</dbReference>
<dbReference type="Proteomes" id="UP000077069">
    <property type="component" value="Unassembled WGS sequence"/>
</dbReference>
<keyword evidence="1" id="KW-0812">Transmembrane</keyword>
<dbReference type="STRING" id="1460663.A0A177CWX3"/>
<gene>
    <name evidence="2" type="ORF">CC84DRAFT_1211021</name>
</gene>
<evidence type="ECO:0000313" key="3">
    <source>
        <dbReference type="Proteomes" id="UP000077069"/>
    </source>
</evidence>
<protein>
    <submittedName>
        <fullName evidence="2">Uncharacterized protein</fullName>
    </submittedName>
</protein>
<dbReference type="OrthoDB" id="2122015at2759"/>
<dbReference type="InterPro" id="IPR035195">
    <property type="entry name" value="Emr1"/>
</dbReference>
<dbReference type="GO" id="GO:0007008">
    <property type="term" value="P:outer mitochondrial membrane organization"/>
    <property type="evidence" value="ECO:0007669"/>
    <property type="project" value="InterPro"/>
</dbReference>
<proteinExistence type="predicted"/>
<accession>A0A177CWX3</accession>
<evidence type="ECO:0000256" key="1">
    <source>
        <dbReference type="SAM" id="Phobius"/>
    </source>
</evidence>
<sequence>MAEGPCAACRIASDPISGRLALAQNNNTANMPSNLPNLRRLFVEARTEAEESSYSRNAFYNLVIFMSSIAAFGLIAQRMSSGKAIRT</sequence>
<reference evidence="2 3" key="1">
    <citation type="submission" date="2016-05" db="EMBL/GenBank/DDBJ databases">
        <title>Comparative analysis of secretome profiles of manganese(II)-oxidizing ascomycete fungi.</title>
        <authorList>
            <consortium name="DOE Joint Genome Institute"/>
            <person name="Zeiner C.A."/>
            <person name="Purvine S.O."/>
            <person name="Zink E.M."/>
            <person name="Wu S."/>
            <person name="Pasa-Tolic L."/>
            <person name="Chaput D.L."/>
            <person name="Haridas S."/>
            <person name="Grigoriev I.V."/>
            <person name="Santelli C.M."/>
            <person name="Hansel C.M."/>
        </authorList>
    </citation>
    <scope>NUCLEOTIDE SEQUENCE [LARGE SCALE GENOMIC DNA]</scope>
    <source>
        <strain evidence="2 3">AP3s5-JAC2a</strain>
    </source>
</reference>
<keyword evidence="1" id="KW-1133">Transmembrane helix</keyword>
<dbReference type="AlphaFoldDB" id="A0A177CWX3"/>